<keyword evidence="1" id="KW-1133">Transmembrane helix</keyword>
<dbReference type="EMBL" id="CP104395">
    <property type="protein sequence ID" value="WEL20002.1"/>
    <property type="molecule type" value="Genomic_DNA"/>
</dbReference>
<organism evidence="2 3">
    <name type="scientific">Candidatus Nanohalococcus occultus</name>
    <dbReference type="NCBI Taxonomy" id="2978047"/>
    <lineage>
        <taxon>Archaea</taxon>
        <taxon>Candidatus Nanohalarchaeota</taxon>
        <taxon>Candidatus Nanohalarchaeota incertae sedis</taxon>
        <taxon>Candidatus Nanohalococcus</taxon>
    </lineage>
</organism>
<evidence type="ECO:0008006" key="4">
    <source>
        <dbReference type="Google" id="ProtNLM"/>
    </source>
</evidence>
<dbReference type="GeneID" id="90590448"/>
<keyword evidence="1" id="KW-0812">Transmembrane</keyword>
<keyword evidence="1" id="KW-0472">Membrane</keyword>
<evidence type="ECO:0000313" key="3">
    <source>
        <dbReference type="Proteomes" id="UP001218034"/>
    </source>
</evidence>
<reference evidence="2 3" key="1">
    <citation type="submission" date="2022-09" db="EMBL/GenBank/DDBJ databases">
        <title>Xylan utilization by haloarchaea-nanohaloarchaea associations.</title>
        <authorList>
            <person name="Yakimov M."/>
        </authorList>
    </citation>
    <scope>NUCLEOTIDE SEQUENCE [LARGE SCALE GENOMIC DNA]</scope>
    <source>
        <strain evidence="2 3">SVXNc</strain>
    </source>
</reference>
<dbReference type="Proteomes" id="UP001218034">
    <property type="component" value="Chromosome"/>
</dbReference>
<dbReference type="RefSeq" id="WP_347721831.1">
    <property type="nucleotide sequence ID" value="NZ_CP104395.1"/>
</dbReference>
<name>A0ABY8CFL8_9ARCH</name>
<sequence length="146" mass="15942">MRRKGIAEEAVGEVTVGFLVALTAIVIVTSMSMMLATDDITGSPKDKVESIANQIADRCQAVNEEDKESYDEQKYVLGTISNLKIDTEDSESRLVAELESSTRTHVLNDDCSYEWPGTSIDGAEWSINVSAQNPSSPKIVVEAEKQ</sequence>
<proteinExistence type="predicted"/>
<accession>A0ABY8CFL8</accession>
<keyword evidence="3" id="KW-1185">Reference proteome</keyword>
<protein>
    <recommendedName>
        <fullName evidence="4">Flagellin</fullName>
    </recommendedName>
</protein>
<gene>
    <name evidence="2" type="ORF">SVXNc_1010</name>
</gene>
<evidence type="ECO:0000313" key="2">
    <source>
        <dbReference type="EMBL" id="WEL20002.1"/>
    </source>
</evidence>
<evidence type="ECO:0000256" key="1">
    <source>
        <dbReference type="SAM" id="Phobius"/>
    </source>
</evidence>
<feature type="transmembrane region" description="Helical" evidence="1">
    <location>
        <begin position="12"/>
        <end position="35"/>
    </location>
</feature>